<keyword evidence="8 15" id="KW-0378">Hydrolase</keyword>
<dbReference type="AlphaFoldDB" id="A0A1E5JMW4"/>
<dbReference type="PROSITE" id="PS00674">
    <property type="entry name" value="AAA"/>
    <property type="match status" value="1"/>
</dbReference>
<comment type="function">
    <text evidence="15">Acts as a processive, ATP-dependent zinc metallopeptidase for both cytoplasmic and membrane proteins. Plays a role in the quality control of integral membrane proteins.</text>
</comment>
<comment type="similarity">
    <text evidence="14 15">In the central section; belongs to the AAA ATPase family.</text>
</comment>
<feature type="region of interest" description="Disordered" evidence="17">
    <location>
        <begin position="597"/>
        <end position="639"/>
    </location>
</feature>
<dbReference type="HAMAP" id="MF_01458">
    <property type="entry name" value="FtsH"/>
    <property type="match status" value="1"/>
</dbReference>
<evidence type="ECO:0000256" key="8">
    <source>
        <dbReference type="ARBA" id="ARBA00022801"/>
    </source>
</evidence>
<evidence type="ECO:0000256" key="1">
    <source>
        <dbReference type="ARBA" id="ARBA00004370"/>
    </source>
</evidence>
<feature type="domain" description="AAA+ ATPase" evidence="18">
    <location>
        <begin position="188"/>
        <end position="327"/>
    </location>
</feature>
<evidence type="ECO:0000256" key="6">
    <source>
        <dbReference type="ARBA" id="ARBA00022723"/>
    </source>
</evidence>
<dbReference type="STRING" id="45071.Lpar_0571"/>
<feature type="active site" evidence="15">
    <location>
        <position position="419"/>
    </location>
</feature>
<keyword evidence="3 15" id="KW-1003">Cell membrane</keyword>
<feature type="binding site" evidence="15">
    <location>
        <begin position="196"/>
        <end position="203"/>
    </location>
    <ligand>
        <name>ATP</name>
        <dbReference type="ChEBI" id="CHEBI:30616"/>
    </ligand>
</feature>
<dbReference type="CDD" id="cd19501">
    <property type="entry name" value="RecA-like_FtsH"/>
    <property type="match status" value="1"/>
</dbReference>
<evidence type="ECO:0000256" key="4">
    <source>
        <dbReference type="ARBA" id="ARBA00022670"/>
    </source>
</evidence>
<dbReference type="Gene3D" id="3.30.720.210">
    <property type="match status" value="1"/>
</dbReference>
<evidence type="ECO:0000256" key="13">
    <source>
        <dbReference type="ARBA" id="ARBA00023136"/>
    </source>
</evidence>
<evidence type="ECO:0000313" key="19">
    <source>
        <dbReference type="EMBL" id="OEH45683.1"/>
    </source>
</evidence>
<dbReference type="InterPro" id="IPR005936">
    <property type="entry name" value="FtsH"/>
</dbReference>
<dbReference type="Gene3D" id="1.10.8.60">
    <property type="match status" value="1"/>
</dbReference>
<dbReference type="InterPro" id="IPR041569">
    <property type="entry name" value="AAA_lid_3"/>
</dbReference>
<dbReference type="PANTHER" id="PTHR23076">
    <property type="entry name" value="METALLOPROTEASE M41 FTSH"/>
    <property type="match status" value="1"/>
</dbReference>
<dbReference type="GO" id="GO:0004176">
    <property type="term" value="F:ATP-dependent peptidase activity"/>
    <property type="evidence" value="ECO:0007669"/>
    <property type="project" value="InterPro"/>
</dbReference>
<dbReference type="Pfam" id="PF01434">
    <property type="entry name" value="Peptidase_M41"/>
    <property type="match status" value="1"/>
</dbReference>
<dbReference type="InterPro" id="IPR000642">
    <property type="entry name" value="Peptidase_M41"/>
</dbReference>
<dbReference type="GO" id="GO:0004222">
    <property type="term" value="F:metalloendopeptidase activity"/>
    <property type="evidence" value="ECO:0007669"/>
    <property type="project" value="InterPro"/>
</dbReference>
<dbReference type="EC" id="3.4.24.-" evidence="15"/>
<comment type="similarity">
    <text evidence="2 15">In the C-terminal section; belongs to the peptidase M41 family.</text>
</comment>
<dbReference type="SUPFAM" id="SSF52540">
    <property type="entry name" value="P-loop containing nucleoside triphosphate hydrolases"/>
    <property type="match status" value="1"/>
</dbReference>
<evidence type="ECO:0000256" key="5">
    <source>
        <dbReference type="ARBA" id="ARBA00022692"/>
    </source>
</evidence>
<keyword evidence="7 15" id="KW-0547">Nucleotide-binding</keyword>
<evidence type="ECO:0000256" key="14">
    <source>
        <dbReference type="ARBA" id="ARBA00061570"/>
    </source>
</evidence>
<comment type="subcellular location">
    <subcellularLocation>
        <location evidence="15">Cell membrane</location>
        <topology evidence="15">Multi-pass membrane protein</topology>
        <orientation evidence="15">Cytoplasmic side</orientation>
    </subcellularLocation>
    <subcellularLocation>
        <location evidence="1">Membrane</location>
    </subcellularLocation>
</comment>
<dbReference type="FunFam" id="1.20.58.760:FF:000001">
    <property type="entry name" value="ATP-dependent zinc metalloprotease FtsH"/>
    <property type="match status" value="1"/>
</dbReference>
<comment type="cofactor">
    <cofactor evidence="15">
        <name>Zn(2+)</name>
        <dbReference type="ChEBI" id="CHEBI:29105"/>
    </cofactor>
    <text evidence="15">Binds 1 zinc ion per subunit.</text>
</comment>
<name>A0A1E5JMW4_9GAMM</name>
<keyword evidence="4 15" id="KW-0645">Protease</keyword>
<evidence type="ECO:0000256" key="15">
    <source>
        <dbReference type="HAMAP-Rule" id="MF_01458"/>
    </source>
</evidence>
<evidence type="ECO:0000256" key="2">
    <source>
        <dbReference type="ARBA" id="ARBA00010044"/>
    </source>
</evidence>
<evidence type="ECO:0000313" key="20">
    <source>
        <dbReference type="Proteomes" id="UP000095229"/>
    </source>
</evidence>
<dbReference type="InterPro" id="IPR037219">
    <property type="entry name" value="Peptidase_M41-like"/>
</dbReference>
<comment type="similarity">
    <text evidence="16">Belongs to the AAA ATPase family.</text>
</comment>
<gene>
    <name evidence="15 19" type="primary">ftsH</name>
    <name evidence="19" type="ORF">lpari_03411</name>
</gene>
<dbReference type="OrthoDB" id="9809379at2"/>
<evidence type="ECO:0000256" key="11">
    <source>
        <dbReference type="ARBA" id="ARBA00022989"/>
    </source>
</evidence>
<dbReference type="GO" id="GO:0008270">
    <property type="term" value="F:zinc ion binding"/>
    <property type="evidence" value="ECO:0007669"/>
    <property type="project" value="UniProtKB-UniRule"/>
</dbReference>
<keyword evidence="6 15" id="KW-0479">Metal-binding</keyword>
<accession>A0A1E5JMW4</accession>
<keyword evidence="13 15" id="KW-0472">Membrane</keyword>
<comment type="caution">
    <text evidence="19">The sequence shown here is derived from an EMBL/GenBank/DDBJ whole genome shotgun (WGS) entry which is preliminary data.</text>
</comment>
<feature type="binding site" evidence="15">
    <location>
        <position position="418"/>
    </location>
    <ligand>
        <name>Zn(2+)</name>
        <dbReference type="ChEBI" id="CHEBI:29105"/>
        <note>catalytic</note>
    </ligand>
</feature>
<keyword evidence="9 15" id="KW-0862">Zinc</keyword>
<dbReference type="GO" id="GO:0006508">
    <property type="term" value="P:proteolysis"/>
    <property type="evidence" value="ECO:0007669"/>
    <property type="project" value="UniProtKB-KW"/>
</dbReference>
<dbReference type="InterPro" id="IPR011546">
    <property type="entry name" value="Pept_M41_FtsH_extracell"/>
</dbReference>
<feature type="binding site" evidence="15">
    <location>
        <position position="496"/>
    </location>
    <ligand>
        <name>Zn(2+)</name>
        <dbReference type="ChEBI" id="CHEBI:29105"/>
        <note>catalytic</note>
    </ligand>
</feature>
<evidence type="ECO:0000259" key="18">
    <source>
        <dbReference type="SMART" id="SM00382"/>
    </source>
</evidence>
<dbReference type="EMBL" id="LSOG01000089">
    <property type="protein sequence ID" value="OEH45683.1"/>
    <property type="molecule type" value="Genomic_DNA"/>
</dbReference>
<dbReference type="Pfam" id="PF06480">
    <property type="entry name" value="FtsH_ext"/>
    <property type="match status" value="1"/>
</dbReference>
<dbReference type="Pfam" id="PF17862">
    <property type="entry name" value="AAA_lid_3"/>
    <property type="match status" value="1"/>
</dbReference>
<keyword evidence="12 15" id="KW-0482">Metalloprotease</keyword>
<dbReference type="NCBIfam" id="TIGR01241">
    <property type="entry name" value="FtsH_fam"/>
    <property type="match status" value="1"/>
</dbReference>
<proteinExistence type="inferred from homology"/>
<evidence type="ECO:0000256" key="9">
    <source>
        <dbReference type="ARBA" id="ARBA00022833"/>
    </source>
</evidence>
<keyword evidence="11 15" id="KW-1133">Transmembrane helix</keyword>
<comment type="caution">
    <text evidence="15">Lacks conserved residue(s) required for the propagation of feature annotation.</text>
</comment>
<dbReference type="Pfam" id="PF00004">
    <property type="entry name" value="AAA"/>
    <property type="match status" value="1"/>
</dbReference>
<reference evidence="19 20" key="1">
    <citation type="submission" date="2016-02" db="EMBL/GenBank/DDBJ databases">
        <title>Secondary metabolites in Legionella.</title>
        <authorList>
            <person name="Tobias N.J."/>
            <person name="Bode H.B."/>
        </authorList>
    </citation>
    <scope>NUCLEOTIDE SEQUENCE [LARGE SCALE GENOMIC DNA]</scope>
    <source>
        <strain evidence="19 20">DSM 19216</strain>
    </source>
</reference>
<evidence type="ECO:0000256" key="16">
    <source>
        <dbReference type="RuleBase" id="RU003651"/>
    </source>
</evidence>
<evidence type="ECO:0000256" key="12">
    <source>
        <dbReference type="ARBA" id="ARBA00023049"/>
    </source>
</evidence>
<evidence type="ECO:0000256" key="3">
    <source>
        <dbReference type="ARBA" id="ARBA00022475"/>
    </source>
</evidence>
<keyword evidence="5 15" id="KW-0812">Transmembrane</keyword>
<keyword evidence="10 15" id="KW-0067">ATP-binding</keyword>
<dbReference type="Gene3D" id="3.40.50.300">
    <property type="entry name" value="P-loop containing nucleotide triphosphate hydrolases"/>
    <property type="match status" value="1"/>
</dbReference>
<dbReference type="GO" id="GO:0005886">
    <property type="term" value="C:plasma membrane"/>
    <property type="evidence" value="ECO:0007669"/>
    <property type="project" value="UniProtKB-SubCell"/>
</dbReference>
<sequence>MNDMVKNLFLWLIIAIVLVSVFSNFGPRNSVAEKLSYSQFLKEVDQGMVNSVTIEDDKIIKGMTKNNKRFITYMPMQDNALLGELLKSKVEVSGQEKQQESFLLHLFINWFPMLLLIGVWVFFMRQMQGGGGRGAMSFGRSRARLLGEDQVKVTFADVAGVDEAKEEVKELVDFLRDPTKFQNLGGRIPRGVLLVGSPGTGKTLLARAVAGEAKVPFFTISGSDFVEMFVGVGASRVRDMFEQAKKHAPCIIFIDEIDAVGRHRGAGLGGGHDEREQTLNQLLVEMDGFEGSEGVIVVAATNRPDVLDPALLRPGRFDRQVVVPLPDIRGREQILRVHLQKVPVESNVDIMAIARGTPGFSGADLANLVNEAALFAARANKRKVNMIELDKAKDKIMMGAERRSMVMDDNEKKLTAYHEAGHAIVGLSVPEHDPVYKVSIIPRGRALGVTMFLPEQDRYSHSKRRLESQLSSLFGGRIAEELIFGPESVTTGASNDIMRSTEIARKMVTTWGLSTLGPLTFGEEEEEVFLGRSMNKHKEMSDRTAQQIDEEVRAIIDRNYQRAKEILVSNMDKLHLMAESLIKYETIDFNQIQEIMSGKEPSPPEDWGSSKPLDGAEVTNNPPEKPTEHEVSVNPAEEH</sequence>
<dbReference type="SUPFAM" id="SSF140990">
    <property type="entry name" value="FtsH protease domain-like"/>
    <property type="match status" value="1"/>
</dbReference>
<dbReference type="FunFam" id="3.40.50.300:FF:000001">
    <property type="entry name" value="ATP-dependent zinc metalloprotease FtsH"/>
    <property type="match status" value="1"/>
</dbReference>
<comment type="subunit">
    <text evidence="15">Homohexamer.</text>
</comment>
<organism evidence="19 20">
    <name type="scientific">Legionella parisiensis</name>
    <dbReference type="NCBI Taxonomy" id="45071"/>
    <lineage>
        <taxon>Bacteria</taxon>
        <taxon>Pseudomonadati</taxon>
        <taxon>Pseudomonadota</taxon>
        <taxon>Gammaproteobacteria</taxon>
        <taxon>Legionellales</taxon>
        <taxon>Legionellaceae</taxon>
        <taxon>Legionella</taxon>
    </lineage>
</organism>
<dbReference type="InterPro" id="IPR003593">
    <property type="entry name" value="AAA+_ATPase"/>
</dbReference>
<dbReference type="PATRIC" id="fig|45071.7.peg.3658"/>
<dbReference type="FunFam" id="1.10.8.60:FF:000001">
    <property type="entry name" value="ATP-dependent zinc metalloprotease FtsH"/>
    <property type="match status" value="1"/>
</dbReference>
<evidence type="ECO:0000256" key="17">
    <source>
        <dbReference type="SAM" id="MobiDB-lite"/>
    </source>
</evidence>
<protein>
    <recommendedName>
        <fullName evidence="15">ATP-dependent zinc metalloprotease FtsH</fullName>
        <ecNumber evidence="15">3.4.24.-</ecNumber>
    </recommendedName>
</protein>
<dbReference type="PANTHER" id="PTHR23076:SF97">
    <property type="entry name" value="ATP-DEPENDENT ZINC METALLOPROTEASE YME1L1"/>
    <property type="match status" value="1"/>
</dbReference>
<keyword evidence="20" id="KW-1185">Reference proteome</keyword>
<dbReference type="GO" id="GO:0030163">
    <property type="term" value="P:protein catabolic process"/>
    <property type="evidence" value="ECO:0007669"/>
    <property type="project" value="UniProtKB-UniRule"/>
</dbReference>
<dbReference type="SMART" id="SM00382">
    <property type="entry name" value="AAA"/>
    <property type="match status" value="1"/>
</dbReference>
<feature type="binding site" evidence="15">
    <location>
        <position position="422"/>
    </location>
    <ligand>
        <name>Zn(2+)</name>
        <dbReference type="ChEBI" id="CHEBI:29105"/>
        <note>catalytic</note>
    </ligand>
</feature>
<evidence type="ECO:0000256" key="10">
    <source>
        <dbReference type="ARBA" id="ARBA00022840"/>
    </source>
</evidence>
<dbReference type="Gene3D" id="1.20.58.760">
    <property type="entry name" value="Peptidase M41"/>
    <property type="match status" value="1"/>
</dbReference>
<dbReference type="Proteomes" id="UP000095229">
    <property type="component" value="Unassembled WGS sequence"/>
</dbReference>
<feature type="transmembrane region" description="Helical" evidence="15">
    <location>
        <begin position="102"/>
        <end position="123"/>
    </location>
</feature>
<dbReference type="InterPro" id="IPR003959">
    <property type="entry name" value="ATPase_AAA_core"/>
</dbReference>
<evidence type="ECO:0000256" key="7">
    <source>
        <dbReference type="ARBA" id="ARBA00022741"/>
    </source>
</evidence>
<dbReference type="GO" id="GO:0016887">
    <property type="term" value="F:ATP hydrolysis activity"/>
    <property type="evidence" value="ECO:0007669"/>
    <property type="project" value="UniProtKB-UniRule"/>
</dbReference>
<dbReference type="NCBIfam" id="NF008004">
    <property type="entry name" value="PRK10733.1"/>
    <property type="match status" value="1"/>
</dbReference>
<feature type="compositionally biased region" description="Basic and acidic residues" evidence="17">
    <location>
        <begin position="625"/>
        <end position="639"/>
    </location>
</feature>
<dbReference type="InterPro" id="IPR003960">
    <property type="entry name" value="ATPase_AAA_CS"/>
</dbReference>
<dbReference type="GO" id="GO:0005524">
    <property type="term" value="F:ATP binding"/>
    <property type="evidence" value="ECO:0007669"/>
    <property type="project" value="UniProtKB-UniRule"/>
</dbReference>
<dbReference type="InterPro" id="IPR027417">
    <property type="entry name" value="P-loop_NTPase"/>
</dbReference>